<dbReference type="EMBL" id="MT143208">
    <property type="protein sequence ID" value="QJA94159.1"/>
    <property type="molecule type" value="Genomic_DNA"/>
</dbReference>
<accession>A0A6M3LIE8</accession>
<proteinExistence type="predicted"/>
<name>A0A6M3LIE8_9ZZZZ</name>
<reference evidence="1" key="1">
    <citation type="submission" date="2020-03" db="EMBL/GenBank/DDBJ databases">
        <title>The deep terrestrial virosphere.</title>
        <authorList>
            <person name="Holmfeldt K."/>
            <person name="Nilsson E."/>
            <person name="Simone D."/>
            <person name="Lopez-Fernandez M."/>
            <person name="Wu X."/>
            <person name="de Brujin I."/>
            <person name="Lundin D."/>
            <person name="Andersson A."/>
            <person name="Bertilsson S."/>
            <person name="Dopson M."/>
        </authorList>
    </citation>
    <scope>NUCLEOTIDE SEQUENCE</scope>
    <source>
        <strain evidence="1">MM415B03959</strain>
    </source>
</reference>
<dbReference type="AlphaFoldDB" id="A0A6M3LIE8"/>
<organism evidence="1">
    <name type="scientific">viral metagenome</name>
    <dbReference type="NCBI Taxonomy" id="1070528"/>
    <lineage>
        <taxon>unclassified sequences</taxon>
        <taxon>metagenomes</taxon>
        <taxon>organismal metagenomes</taxon>
    </lineage>
</organism>
<evidence type="ECO:0000313" key="1">
    <source>
        <dbReference type="EMBL" id="QJA94159.1"/>
    </source>
</evidence>
<protein>
    <submittedName>
        <fullName evidence="1">Uncharacterized protein</fullName>
    </submittedName>
</protein>
<gene>
    <name evidence="1" type="ORF">MM415B03959_0007</name>
</gene>
<sequence>MKFKVGDIVKLISIDNDLTDSEEDPLWGGICGKTEGKIIKVLKGVLYPYGVRWNNSVNNNISDRGFSEYGPNELDFVRLPQRGQQLNLFTKERNNARRG</sequence>